<feature type="transmembrane region" description="Helical" evidence="6">
    <location>
        <begin position="48"/>
        <end position="67"/>
    </location>
</feature>
<evidence type="ECO:0000256" key="4">
    <source>
        <dbReference type="ARBA" id="ARBA00023098"/>
    </source>
</evidence>
<dbReference type="GO" id="GO:0003841">
    <property type="term" value="F:1-acylglycerol-3-phosphate O-acyltransferase activity"/>
    <property type="evidence" value="ECO:0007669"/>
    <property type="project" value="TreeGrafter"/>
</dbReference>
<dbReference type="PANTHER" id="PTHR10434:SF64">
    <property type="entry name" value="1-ACYL-SN-GLYCEROL-3-PHOSPHATE ACYLTRANSFERASE-RELATED"/>
    <property type="match status" value="1"/>
</dbReference>
<evidence type="ECO:0000256" key="5">
    <source>
        <dbReference type="ARBA" id="ARBA00023315"/>
    </source>
</evidence>
<evidence type="ECO:0000256" key="3">
    <source>
        <dbReference type="ARBA" id="ARBA00022679"/>
    </source>
</evidence>
<dbReference type="Pfam" id="PF01553">
    <property type="entry name" value="Acyltransferase"/>
    <property type="match status" value="1"/>
</dbReference>
<keyword evidence="6" id="KW-1133">Transmembrane helix</keyword>
<keyword evidence="6" id="KW-0472">Membrane</keyword>
<keyword evidence="6" id="KW-0812">Transmembrane</keyword>
<dbReference type="AlphaFoldDB" id="A0A9D9H9F0"/>
<evidence type="ECO:0000259" key="7">
    <source>
        <dbReference type="SMART" id="SM00563"/>
    </source>
</evidence>
<evidence type="ECO:0000256" key="1">
    <source>
        <dbReference type="ARBA" id="ARBA00005189"/>
    </source>
</evidence>
<dbReference type="InterPro" id="IPR002123">
    <property type="entry name" value="Plipid/glycerol_acylTrfase"/>
</dbReference>
<evidence type="ECO:0000256" key="6">
    <source>
        <dbReference type="SAM" id="Phobius"/>
    </source>
</evidence>
<protein>
    <submittedName>
        <fullName evidence="8">1-acyl-sn-glycerol-3-phosphate acyltransferase</fullName>
    </submittedName>
</protein>
<reference evidence="8" key="2">
    <citation type="journal article" date="2021" name="PeerJ">
        <title>Extensive microbial diversity within the chicken gut microbiome revealed by metagenomics and culture.</title>
        <authorList>
            <person name="Gilroy R."/>
            <person name="Ravi A."/>
            <person name="Getino M."/>
            <person name="Pursley I."/>
            <person name="Horton D.L."/>
            <person name="Alikhan N.F."/>
            <person name="Baker D."/>
            <person name="Gharbi K."/>
            <person name="Hall N."/>
            <person name="Watson M."/>
            <person name="Adriaenssens E.M."/>
            <person name="Foster-Nyarko E."/>
            <person name="Jarju S."/>
            <person name="Secka A."/>
            <person name="Antonio M."/>
            <person name="Oren A."/>
            <person name="Chaudhuri R.R."/>
            <person name="La Ragione R."/>
            <person name="Hildebrand F."/>
            <person name="Pallen M.J."/>
        </authorList>
    </citation>
    <scope>NUCLEOTIDE SEQUENCE</scope>
    <source>
        <strain evidence="8">11167</strain>
    </source>
</reference>
<name>A0A9D9H9F0_9SPIR</name>
<gene>
    <name evidence="8" type="ORF">IAC42_05620</name>
</gene>
<comment type="pathway">
    <text evidence="1">Lipid metabolism.</text>
</comment>
<dbReference type="SMART" id="SM00563">
    <property type="entry name" value="PlsC"/>
    <property type="match status" value="1"/>
</dbReference>
<dbReference type="SUPFAM" id="SSF69593">
    <property type="entry name" value="Glycerol-3-phosphate (1)-acyltransferase"/>
    <property type="match status" value="1"/>
</dbReference>
<accession>A0A9D9H9F0</accession>
<sequence length="258" mass="29568">MLKFLRMLIGAVFCVPMLIVTYPLNWLVRLFKRCGWTKAADGLMWTTLRFLVTWIFFFFGARVHIVGKENIPHQPGRYCYIGNHTSMFDIVALLYPRKFRLSFVGKIEIKKLPIISGWFKALDAVYLDRSSPRQSIKAIIDGSRMIEKGHGMAIFPEGTRSKDGQIHEFKAGSFKMATRVGGTIVPVVLKGTRTVFEDGYSLLPRPVYLAFLPHIDTEGMDEAEQHQLPDRLRNMIQEAYDKLPPIKGLRIREHVPEA</sequence>
<feature type="transmembrane region" description="Helical" evidence="6">
    <location>
        <begin position="7"/>
        <end position="28"/>
    </location>
</feature>
<keyword evidence="2" id="KW-0444">Lipid biosynthesis</keyword>
<comment type="caution">
    <text evidence="8">The sequence shown here is derived from an EMBL/GenBank/DDBJ whole genome shotgun (WGS) entry which is preliminary data.</text>
</comment>
<keyword evidence="5 8" id="KW-0012">Acyltransferase</keyword>
<keyword evidence="4" id="KW-0443">Lipid metabolism</keyword>
<feature type="domain" description="Phospholipid/glycerol acyltransferase" evidence="7">
    <location>
        <begin position="78"/>
        <end position="192"/>
    </location>
</feature>
<proteinExistence type="predicted"/>
<evidence type="ECO:0000313" key="8">
    <source>
        <dbReference type="EMBL" id="MBO8443221.1"/>
    </source>
</evidence>
<dbReference type="CDD" id="cd07989">
    <property type="entry name" value="LPLAT_AGPAT-like"/>
    <property type="match status" value="1"/>
</dbReference>
<dbReference type="EMBL" id="JADIMU010000035">
    <property type="protein sequence ID" value="MBO8443221.1"/>
    <property type="molecule type" value="Genomic_DNA"/>
</dbReference>
<dbReference type="GO" id="GO:0006654">
    <property type="term" value="P:phosphatidic acid biosynthetic process"/>
    <property type="evidence" value="ECO:0007669"/>
    <property type="project" value="TreeGrafter"/>
</dbReference>
<reference evidence="8" key="1">
    <citation type="submission" date="2020-10" db="EMBL/GenBank/DDBJ databases">
        <authorList>
            <person name="Gilroy R."/>
        </authorList>
    </citation>
    <scope>NUCLEOTIDE SEQUENCE</scope>
    <source>
        <strain evidence="8">11167</strain>
    </source>
</reference>
<dbReference type="PANTHER" id="PTHR10434">
    <property type="entry name" value="1-ACYL-SN-GLYCEROL-3-PHOSPHATE ACYLTRANSFERASE"/>
    <property type="match status" value="1"/>
</dbReference>
<organism evidence="8 9">
    <name type="scientific">Candidatus Aphodenecus pullistercoris</name>
    <dbReference type="NCBI Taxonomy" id="2840669"/>
    <lineage>
        <taxon>Bacteria</taxon>
        <taxon>Pseudomonadati</taxon>
        <taxon>Spirochaetota</taxon>
        <taxon>Spirochaetia</taxon>
        <taxon>Spirochaetales</taxon>
        <taxon>Candidatus Aphodenecus</taxon>
    </lineage>
</organism>
<keyword evidence="3" id="KW-0808">Transferase</keyword>
<evidence type="ECO:0000256" key="2">
    <source>
        <dbReference type="ARBA" id="ARBA00022516"/>
    </source>
</evidence>
<dbReference type="Proteomes" id="UP000823633">
    <property type="component" value="Unassembled WGS sequence"/>
</dbReference>
<evidence type="ECO:0000313" key="9">
    <source>
        <dbReference type="Proteomes" id="UP000823633"/>
    </source>
</evidence>